<feature type="domain" description="NADH:flavin oxidoreductase/NADH oxidase N-terminal" evidence="3">
    <location>
        <begin position="1"/>
        <end position="102"/>
    </location>
</feature>
<dbReference type="PANTHER" id="PTHR43656">
    <property type="entry name" value="BINDING OXIDOREDUCTASE, PUTATIVE (AFU_ORTHOLOGUE AFUA_2G08260)-RELATED"/>
    <property type="match status" value="1"/>
</dbReference>
<dbReference type="SUPFAM" id="SSF51395">
    <property type="entry name" value="FMN-linked oxidoreductases"/>
    <property type="match status" value="1"/>
</dbReference>
<dbReference type="EMBL" id="FQUI01000043">
    <property type="protein sequence ID" value="SHF18697.1"/>
    <property type="molecule type" value="Genomic_DNA"/>
</dbReference>
<evidence type="ECO:0000313" key="4">
    <source>
        <dbReference type="EMBL" id="SHF18697.1"/>
    </source>
</evidence>
<dbReference type="RefSeq" id="WP_200782416.1">
    <property type="nucleotide sequence ID" value="NZ_FQUI01000043.1"/>
</dbReference>
<proteinExistence type="predicted"/>
<keyword evidence="2" id="KW-0560">Oxidoreductase</keyword>
<dbReference type="InterPro" id="IPR051799">
    <property type="entry name" value="NADH_flavin_oxidoreductase"/>
</dbReference>
<dbReference type="Gene3D" id="3.20.20.70">
    <property type="entry name" value="Aldolase class I"/>
    <property type="match status" value="1"/>
</dbReference>
<accession>A0A1M4ZLM8</accession>
<evidence type="ECO:0000256" key="2">
    <source>
        <dbReference type="ARBA" id="ARBA00023002"/>
    </source>
</evidence>
<dbReference type="InterPro" id="IPR001155">
    <property type="entry name" value="OxRdtase_FMN_N"/>
</dbReference>
<dbReference type="AlphaFoldDB" id="A0A1M4ZLM8"/>
<dbReference type="Pfam" id="PF00724">
    <property type="entry name" value="Oxidored_FMN"/>
    <property type="match status" value="1"/>
</dbReference>
<name>A0A1M4ZLM8_MARH1</name>
<dbReference type="GO" id="GO:0016491">
    <property type="term" value="F:oxidoreductase activity"/>
    <property type="evidence" value="ECO:0007669"/>
    <property type="project" value="UniProtKB-KW"/>
</dbReference>
<dbReference type="STRING" id="1122195.SAMN02745164_01966"/>
<dbReference type="GO" id="GO:0010181">
    <property type="term" value="F:FMN binding"/>
    <property type="evidence" value="ECO:0007669"/>
    <property type="project" value="InterPro"/>
</dbReference>
<dbReference type="PANTHER" id="PTHR43656:SF2">
    <property type="entry name" value="BINDING OXIDOREDUCTASE, PUTATIVE (AFU_ORTHOLOGUE AFUA_2G08260)-RELATED"/>
    <property type="match status" value="1"/>
</dbReference>
<evidence type="ECO:0000313" key="5">
    <source>
        <dbReference type="Proteomes" id="UP000184334"/>
    </source>
</evidence>
<gene>
    <name evidence="4" type="ORF">SAMN02745164_01966</name>
</gene>
<reference evidence="4" key="1">
    <citation type="submission" date="2016-11" db="EMBL/GenBank/DDBJ databases">
        <authorList>
            <person name="Varghese N."/>
            <person name="Submissions S."/>
        </authorList>
    </citation>
    <scope>NUCLEOTIDE SEQUENCE [LARGE SCALE GENOMIC DNA]</scope>
    <source>
        <strain evidence="4">DSM 16785</strain>
    </source>
</reference>
<dbReference type="InterPro" id="IPR013785">
    <property type="entry name" value="Aldolase_TIM"/>
</dbReference>
<protein>
    <submittedName>
        <fullName evidence="4">NADH:flavin oxidoreductase / NADH oxidase family protein</fullName>
    </submittedName>
</protein>
<organism evidence="4 5">
    <name type="scientific">Marinitoga hydrogenitolerans (strain DSM 16785 / JCM 12826 / AT1271)</name>
    <dbReference type="NCBI Taxonomy" id="1122195"/>
    <lineage>
        <taxon>Bacteria</taxon>
        <taxon>Thermotogati</taxon>
        <taxon>Thermotogota</taxon>
        <taxon>Thermotogae</taxon>
        <taxon>Petrotogales</taxon>
        <taxon>Petrotogaceae</taxon>
        <taxon>Marinitoga</taxon>
    </lineage>
</organism>
<keyword evidence="5" id="KW-1185">Reference proteome</keyword>
<dbReference type="Proteomes" id="UP000184334">
    <property type="component" value="Unassembled WGS sequence"/>
</dbReference>
<sequence>MKFGNFETKNHIFMAPVKTALATPKTGFITDEQIAYYERKAKGGVGTIILEPIAVLPSGKEHPKQTMLNTDEHITGLKKLTNVLHKHETKLIVHLNHAGKLQTQKHQVKFYHHHQSNALLQVKFQKNYQNMK</sequence>
<evidence type="ECO:0000259" key="3">
    <source>
        <dbReference type="Pfam" id="PF00724"/>
    </source>
</evidence>
<keyword evidence="1" id="KW-0285">Flavoprotein</keyword>
<evidence type="ECO:0000256" key="1">
    <source>
        <dbReference type="ARBA" id="ARBA00022630"/>
    </source>
</evidence>
<comment type="caution">
    <text evidence="4">The sequence shown here is derived from an EMBL/GenBank/DDBJ whole genome shotgun (WGS) entry which is preliminary data.</text>
</comment>